<dbReference type="RefSeq" id="WP_091409842.1">
    <property type="nucleotide sequence ID" value="NZ_FOAB01000005.1"/>
</dbReference>
<dbReference type="OrthoDB" id="1365379at2"/>
<evidence type="ECO:0000256" key="1">
    <source>
        <dbReference type="SAM" id="Phobius"/>
    </source>
</evidence>
<reference evidence="2 3" key="1">
    <citation type="submission" date="2016-10" db="EMBL/GenBank/DDBJ databases">
        <authorList>
            <person name="de Groot N.N."/>
        </authorList>
    </citation>
    <scope>NUCLEOTIDE SEQUENCE [LARGE SCALE GENOMIC DNA]</scope>
    <source>
        <strain evidence="2 3">DSM 25232</strain>
    </source>
</reference>
<evidence type="ECO:0000313" key="3">
    <source>
        <dbReference type="Proteomes" id="UP000198521"/>
    </source>
</evidence>
<feature type="transmembrane region" description="Helical" evidence="1">
    <location>
        <begin position="161"/>
        <end position="178"/>
    </location>
</feature>
<dbReference type="EMBL" id="FOAB01000005">
    <property type="protein sequence ID" value="SEL65522.1"/>
    <property type="molecule type" value="Genomic_DNA"/>
</dbReference>
<name>A0A1H7RZ53_AQUAM</name>
<gene>
    <name evidence="2" type="ORF">SAMN04487910_2933</name>
</gene>
<keyword evidence="1" id="KW-0812">Transmembrane</keyword>
<feature type="transmembrane region" description="Helical" evidence="1">
    <location>
        <begin position="136"/>
        <end position="155"/>
    </location>
</feature>
<evidence type="ECO:0000313" key="2">
    <source>
        <dbReference type="EMBL" id="SEL65522.1"/>
    </source>
</evidence>
<dbReference type="STRING" id="1038014.SAMN04487910_2933"/>
<feature type="transmembrane region" description="Helical" evidence="1">
    <location>
        <begin position="85"/>
        <end position="107"/>
    </location>
</feature>
<organism evidence="2 3">
    <name type="scientific">Aquimarina amphilecti</name>
    <dbReference type="NCBI Taxonomy" id="1038014"/>
    <lineage>
        <taxon>Bacteria</taxon>
        <taxon>Pseudomonadati</taxon>
        <taxon>Bacteroidota</taxon>
        <taxon>Flavobacteriia</taxon>
        <taxon>Flavobacteriales</taxon>
        <taxon>Flavobacteriaceae</taxon>
        <taxon>Aquimarina</taxon>
    </lineage>
</organism>
<evidence type="ECO:0008006" key="4">
    <source>
        <dbReference type="Google" id="ProtNLM"/>
    </source>
</evidence>
<feature type="transmembrane region" description="Helical" evidence="1">
    <location>
        <begin position="198"/>
        <end position="216"/>
    </location>
</feature>
<keyword evidence="1" id="KW-0472">Membrane</keyword>
<keyword evidence="1" id="KW-1133">Transmembrane helix</keyword>
<dbReference type="Proteomes" id="UP000198521">
    <property type="component" value="Unassembled WGS sequence"/>
</dbReference>
<feature type="transmembrane region" description="Helical" evidence="1">
    <location>
        <begin position="37"/>
        <end position="65"/>
    </location>
</feature>
<protein>
    <recommendedName>
        <fullName evidence="4">Membrane domain of glycerophosphoryl diester phosphodiesterase</fullName>
    </recommendedName>
</protein>
<accession>A0A1H7RZ53</accession>
<dbReference type="AlphaFoldDB" id="A0A1H7RZ53"/>
<keyword evidence="3" id="KW-1185">Reference proteome</keyword>
<proteinExistence type="predicted"/>
<sequence length="260" mass="29007">MNSNQLFEKIENSNPVDFGNIFNKSIELFKKVWLQGFIHLLISVVVLIPLIIVMYIPIFAIAGLAGLENSYGDYGYVQEDLSLGMLILFVILVVIISMVASAFQLAITAHFYRVCKQVDMGVPETTNYFMFFKGKYLGKIFTLAIATFGIALLAASLCYLPLFYVIVPLQLLGAIFAFNPDIGTSDLIKASFKFGNKVWLVAFGLIFISSILSQIVGMVLCFIGIFFTASFVYLPIYYLYKDGVGFENENESEGWSALVE</sequence>